<dbReference type="EMBL" id="JACXVP010000003">
    <property type="protein sequence ID" value="KAG5619222.1"/>
    <property type="molecule type" value="Genomic_DNA"/>
</dbReference>
<accession>A0A9J6A3M6</accession>
<gene>
    <name evidence="1" type="ORF">H5410_019046</name>
</gene>
<proteinExistence type="predicted"/>
<keyword evidence="2" id="KW-1185">Reference proteome</keyword>
<evidence type="ECO:0000313" key="2">
    <source>
        <dbReference type="Proteomes" id="UP000824120"/>
    </source>
</evidence>
<evidence type="ECO:0000313" key="1">
    <source>
        <dbReference type="EMBL" id="KAG5619222.1"/>
    </source>
</evidence>
<sequence length="144" mass="15421">MDIKVQSGGLIPAESPEFHKLFESAKITDMPSSSTDVSVLLVVVADNKQSMDSRDTVLEISPVAGLTISTPKSDIRPNGLLSLISDAPALAAIESAANLLAASWRCGIFQFEITCIGSNEDPKLNGQSKFSITALQYLKNMKNH</sequence>
<dbReference type="Proteomes" id="UP000824120">
    <property type="component" value="Chromosome 3"/>
</dbReference>
<dbReference type="AlphaFoldDB" id="A0A9J6A3M6"/>
<protein>
    <submittedName>
        <fullName evidence="1">Uncharacterized protein</fullName>
    </submittedName>
</protein>
<name>A0A9J6A3M6_SOLCO</name>
<reference evidence="1 2" key="1">
    <citation type="submission" date="2020-09" db="EMBL/GenBank/DDBJ databases">
        <title>De no assembly of potato wild relative species, Solanum commersonii.</title>
        <authorList>
            <person name="Cho K."/>
        </authorList>
    </citation>
    <scope>NUCLEOTIDE SEQUENCE [LARGE SCALE GENOMIC DNA]</scope>
    <source>
        <strain evidence="1">LZ3.2</strain>
        <tissue evidence="1">Leaf</tissue>
    </source>
</reference>
<organism evidence="1 2">
    <name type="scientific">Solanum commersonii</name>
    <name type="common">Commerson's wild potato</name>
    <name type="synonym">Commerson's nightshade</name>
    <dbReference type="NCBI Taxonomy" id="4109"/>
    <lineage>
        <taxon>Eukaryota</taxon>
        <taxon>Viridiplantae</taxon>
        <taxon>Streptophyta</taxon>
        <taxon>Embryophyta</taxon>
        <taxon>Tracheophyta</taxon>
        <taxon>Spermatophyta</taxon>
        <taxon>Magnoliopsida</taxon>
        <taxon>eudicotyledons</taxon>
        <taxon>Gunneridae</taxon>
        <taxon>Pentapetalae</taxon>
        <taxon>asterids</taxon>
        <taxon>lamiids</taxon>
        <taxon>Solanales</taxon>
        <taxon>Solanaceae</taxon>
        <taxon>Solanoideae</taxon>
        <taxon>Solaneae</taxon>
        <taxon>Solanum</taxon>
    </lineage>
</organism>
<comment type="caution">
    <text evidence="1">The sequence shown here is derived from an EMBL/GenBank/DDBJ whole genome shotgun (WGS) entry which is preliminary data.</text>
</comment>